<dbReference type="CDD" id="cd06261">
    <property type="entry name" value="TM_PBP2"/>
    <property type="match status" value="1"/>
</dbReference>
<feature type="transmembrane region" description="Helical" evidence="8">
    <location>
        <begin position="12"/>
        <end position="37"/>
    </location>
</feature>
<evidence type="ECO:0000256" key="5">
    <source>
        <dbReference type="ARBA" id="ARBA00022692"/>
    </source>
</evidence>
<evidence type="ECO:0000256" key="1">
    <source>
        <dbReference type="ARBA" id="ARBA00004651"/>
    </source>
</evidence>
<comment type="caution">
    <text evidence="10">The sequence shown here is derived from an EMBL/GenBank/DDBJ whole genome shotgun (WGS) entry which is preliminary data.</text>
</comment>
<keyword evidence="6 8" id="KW-1133">Transmembrane helix</keyword>
<accession>A0A7C3RLQ6</accession>
<keyword evidence="5 8" id="KW-0812">Transmembrane</keyword>
<keyword evidence="7 8" id="KW-0472">Membrane</keyword>
<evidence type="ECO:0000256" key="3">
    <source>
        <dbReference type="ARBA" id="ARBA00022448"/>
    </source>
</evidence>
<keyword evidence="3 8" id="KW-0813">Transport</keyword>
<evidence type="ECO:0000313" key="10">
    <source>
        <dbReference type="EMBL" id="HFX13224.1"/>
    </source>
</evidence>
<dbReference type="Pfam" id="PF00528">
    <property type="entry name" value="BPD_transp_1"/>
    <property type="match status" value="1"/>
</dbReference>
<evidence type="ECO:0000259" key="9">
    <source>
        <dbReference type="PROSITE" id="PS50928"/>
    </source>
</evidence>
<dbReference type="AlphaFoldDB" id="A0A7C3RLQ6"/>
<evidence type="ECO:0000256" key="4">
    <source>
        <dbReference type="ARBA" id="ARBA00022475"/>
    </source>
</evidence>
<sequence length="287" mass="32402">MKKKSYLNHIKSYWFAYFIIILSIVLLAFPVYVAFIASTHDASTISRGQLPLTPGKYLLENYNTAWNIGKGERIISIPVRKMLINSLIMASIIAIGKIALSLLSAYAIEYFYFPFRSFIFWLIFITLMLPLEVRIIPTYKVVSDLKLINTFTGLTVPLMVSATGTLLFRQGLRNIPKELLEAAKIDGAGPLTCLVFLVIPLMLPTIFSLFVILFIYGWNQYLWPLLITTDINFQTIVMGIVKMIGGADTSVDWNIVMASTMISLLIPALIVIFMQKLLIRGLTETEK</sequence>
<feature type="transmembrane region" description="Helical" evidence="8">
    <location>
        <begin position="148"/>
        <end position="168"/>
    </location>
</feature>
<feature type="transmembrane region" description="Helical" evidence="8">
    <location>
        <begin position="189"/>
        <end position="215"/>
    </location>
</feature>
<protein>
    <recommendedName>
        <fullName evidence="2">sn-glycerol-3-phosphate transport system permease protein UgpE</fullName>
    </recommendedName>
</protein>
<feature type="domain" description="ABC transmembrane type-1" evidence="9">
    <location>
        <begin position="83"/>
        <end position="274"/>
    </location>
</feature>
<dbReference type="EMBL" id="DTIN01000012">
    <property type="protein sequence ID" value="HFX13224.1"/>
    <property type="molecule type" value="Genomic_DNA"/>
</dbReference>
<feature type="transmembrane region" description="Helical" evidence="8">
    <location>
        <begin position="83"/>
        <end position="106"/>
    </location>
</feature>
<evidence type="ECO:0000256" key="6">
    <source>
        <dbReference type="ARBA" id="ARBA00022989"/>
    </source>
</evidence>
<reference evidence="10" key="1">
    <citation type="journal article" date="2020" name="mSystems">
        <title>Genome- and Community-Level Interaction Insights into Carbon Utilization and Element Cycling Functions of Hydrothermarchaeota in Hydrothermal Sediment.</title>
        <authorList>
            <person name="Zhou Z."/>
            <person name="Liu Y."/>
            <person name="Xu W."/>
            <person name="Pan J."/>
            <person name="Luo Z.H."/>
            <person name="Li M."/>
        </authorList>
    </citation>
    <scope>NUCLEOTIDE SEQUENCE [LARGE SCALE GENOMIC DNA]</scope>
    <source>
        <strain evidence="10">SpSt-81</strain>
    </source>
</reference>
<dbReference type="PROSITE" id="PS50928">
    <property type="entry name" value="ABC_TM1"/>
    <property type="match status" value="1"/>
</dbReference>
<keyword evidence="4" id="KW-1003">Cell membrane</keyword>
<feature type="transmembrane region" description="Helical" evidence="8">
    <location>
        <begin position="118"/>
        <end position="136"/>
    </location>
</feature>
<dbReference type="NCBIfam" id="NF008210">
    <property type="entry name" value="PRK10973.1"/>
    <property type="match status" value="1"/>
</dbReference>
<comment type="similarity">
    <text evidence="8">Belongs to the binding-protein-dependent transport system permease family.</text>
</comment>
<comment type="subcellular location">
    <subcellularLocation>
        <location evidence="1 8">Cell membrane</location>
        <topology evidence="1 8">Multi-pass membrane protein</topology>
    </subcellularLocation>
</comment>
<dbReference type="PANTHER" id="PTHR43744:SF8">
    <property type="entry name" value="SN-GLYCEROL-3-PHOSPHATE TRANSPORT SYSTEM PERMEASE PROTEIN UGPE"/>
    <property type="match status" value="1"/>
</dbReference>
<dbReference type="GO" id="GO:0005886">
    <property type="term" value="C:plasma membrane"/>
    <property type="evidence" value="ECO:0007669"/>
    <property type="project" value="UniProtKB-SubCell"/>
</dbReference>
<evidence type="ECO:0000256" key="7">
    <source>
        <dbReference type="ARBA" id="ARBA00023136"/>
    </source>
</evidence>
<dbReference type="GO" id="GO:0055085">
    <property type="term" value="P:transmembrane transport"/>
    <property type="evidence" value="ECO:0007669"/>
    <property type="project" value="InterPro"/>
</dbReference>
<dbReference type="InterPro" id="IPR000515">
    <property type="entry name" value="MetI-like"/>
</dbReference>
<proteinExistence type="inferred from homology"/>
<dbReference type="SUPFAM" id="SSF161098">
    <property type="entry name" value="MetI-like"/>
    <property type="match status" value="1"/>
</dbReference>
<feature type="transmembrane region" description="Helical" evidence="8">
    <location>
        <begin position="253"/>
        <end position="274"/>
    </location>
</feature>
<dbReference type="PANTHER" id="PTHR43744">
    <property type="entry name" value="ABC TRANSPORTER PERMEASE PROTEIN MG189-RELATED-RELATED"/>
    <property type="match status" value="1"/>
</dbReference>
<evidence type="ECO:0000256" key="2">
    <source>
        <dbReference type="ARBA" id="ARBA00020515"/>
    </source>
</evidence>
<name>A0A7C3RLQ6_DICTH</name>
<organism evidence="10">
    <name type="scientific">Dictyoglomus thermophilum</name>
    <dbReference type="NCBI Taxonomy" id="14"/>
    <lineage>
        <taxon>Bacteria</taxon>
        <taxon>Pseudomonadati</taxon>
        <taxon>Dictyoglomota</taxon>
        <taxon>Dictyoglomia</taxon>
        <taxon>Dictyoglomales</taxon>
        <taxon>Dictyoglomaceae</taxon>
        <taxon>Dictyoglomus</taxon>
    </lineage>
</organism>
<gene>
    <name evidence="10" type="primary">ugpE</name>
    <name evidence="10" type="ORF">ENW00_03570</name>
</gene>
<evidence type="ECO:0000256" key="8">
    <source>
        <dbReference type="RuleBase" id="RU363032"/>
    </source>
</evidence>
<dbReference type="InterPro" id="IPR035906">
    <property type="entry name" value="MetI-like_sf"/>
</dbReference>
<dbReference type="Gene3D" id="1.10.3720.10">
    <property type="entry name" value="MetI-like"/>
    <property type="match status" value="1"/>
</dbReference>